<sequence>MKVLIRDIQMHVLSGMTVLQDMMESALRSIGLEDEAERMRLSVE</sequence>
<dbReference type="RefSeq" id="WP_328282331.1">
    <property type="nucleotide sequence ID" value="NZ_JARTLD010000083.1"/>
</dbReference>
<name>A0ABU6Q2K7_9BACL</name>
<dbReference type="Proteomes" id="UP001343257">
    <property type="component" value="Unassembled WGS sequence"/>
</dbReference>
<evidence type="ECO:0000313" key="1">
    <source>
        <dbReference type="EMBL" id="MED5020914.1"/>
    </source>
</evidence>
<dbReference type="EMBL" id="JARTLD010000083">
    <property type="protein sequence ID" value="MED5020914.1"/>
    <property type="molecule type" value="Genomic_DNA"/>
</dbReference>
<gene>
    <name evidence="1" type="ORF">P9847_26995</name>
</gene>
<protein>
    <submittedName>
        <fullName evidence="1">Uncharacterized protein</fullName>
    </submittedName>
</protein>
<comment type="caution">
    <text evidence="1">The sequence shown here is derived from an EMBL/GenBank/DDBJ whole genome shotgun (WGS) entry which is preliminary data.</text>
</comment>
<proteinExistence type="predicted"/>
<reference evidence="1 2" key="1">
    <citation type="submission" date="2023-03" db="EMBL/GenBank/DDBJ databases">
        <title>Bacillus Genome Sequencing.</title>
        <authorList>
            <person name="Dunlap C."/>
        </authorList>
    </citation>
    <scope>NUCLEOTIDE SEQUENCE [LARGE SCALE GENOMIC DNA]</scope>
    <source>
        <strain evidence="1 2">NRS-52</strain>
    </source>
</reference>
<accession>A0ABU6Q2K7</accession>
<keyword evidence="2" id="KW-1185">Reference proteome</keyword>
<evidence type="ECO:0000313" key="2">
    <source>
        <dbReference type="Proteomes" id="UP001343257"/>
    </source>
</evidence>
<organism evidence="1 2">
    <name type="scientific">Paenibacillus chibensis</name>
    <dbReference type="NCBI Taxonomy" id="59846"/>
    <lineage>
        <taxon>Bacteria</taxon>
        <taxon>Bacillati</taxon>
        <taxon>Bacillota</taxon>
        <taxon>Bacilli</taxon>
        <taxon>Bacillales</taxon>
        <taxon>Paenibacillaceae</taxon>
        <taxon>Paenibacillus</taxon>
    </lineage>
</organism>